<gene>
    <name evidence="13" type="primary">VPS27</name>
    <name evidence="13" type="ORF">H4R20_004342</name>
</gene>
<dbReference type="PIRSF" id="PIRSF036956">
    <property type="entry name" value="Hrs_Vps27"/>
    <property type="match status" value="1"/>
</dbReference>
<feature type="compositionally biased region" description="Low complexity" evidence="10">
    <location>
        <begin position="671"/>
        <end position="695"/>
    </location>
</feature>
<dbReference type="Gene3D" id="1.25.40.90">
    <property type="match status" value="1"/>
</dbReference>
<dbReference type="SUPFAM" id="SSF57903">
    <property type="entry name" value="FYVE/PHD zinc finger"/>
    <property type="match status" value="1"/>
</dbReference>
<dbReference type="GO" id="GO:0007034">
    <property type="term" value="P:vacuolar transport"/>
    <property type="evidence" value="ECO:0007669"/>
    <property type="project" value="UniProtKB-ARBA"/>
</dbReference>
<evidence type="ECO:0000256" key="6">
    <source>
        <dbReference type="ARBA" id="ARBA00022771"/>
    </source>
</evidence>
<feature type="region of interest" description="Disordered" evidence="10">
    <location>
        <begin position="235"/>
        <end position="269"/>
    </location>
</feature>
<dbReference type="SUPFAM" id="SSF89009">
    <property type="entry name" value="GAT-like domain"/>
    <property type="match status" value="1"/>
</dbReference>
<dbReference type="GO" id="GO:0043130">
    <property type="term" value="F:ubiquitin binding"/>
    <property type="evidence" value="ECO:0007669"/>
    <property type="project" value="InterPro"/>
</dbReference>
<proteinExistence type="inferred from homology"/>
<keyword evidence="6 9" id="KW-0863">Zinc-finger</keyword>
<dbReference type="PROSITE" id="PS50330">
    <property type="entry name" value="UIM"/>
    <property type="match status" value="2"/>
</dbReference>
<evidence type="ECO:0000256" key="9">
    <source>
        <dbReference type="PROSITE-ProRule" id="PRU00091"/>
    </source>
</evidence>
<dbReference type="SUPFAM" id="SSF48464">
    <property type="entry name" value="ENTH/VHS domain"/>
    <property type="match status" value="1"/>
</dbReference>
<dbReference type="SMART" id="SM00288">
    <property type="entry name" value="VHS"/>
    <property type="match status" value="1"/>
</dbReference>
<comment type="similarity">
    <text evidence="2 8">Belongs to the VPS27 family.</text>
</comment>
<organism evidence="13 14">
    <name type="scientific">Coemansia guatemalensis</name>
    <dbReference type="NCBI Taxonomy" id="2761395"/>
    <lineage>
        <taxon>Eukaryota</taxon>
        <taxon>Fungi</taxon>
        <taxon>Fungi incertae sedis</taxon>
        <taxon>Zoopagomycota</taxon>
        <taxon>Kickxellomycotina</taxon>
        <taxon>Kickxellomycetes</taxon>
        <taxon>Kickxellales</taxon>
        <taxon>Kickxellaceae</taxon>
        <taxon>Coemansia</taxon>
    </lineage>
</organism>
<dbReference type="GO" id="GO:0008270">
    <property type="term" value="F:zinc ion binding"/>
    <property type="evidence" value="ECO:0007669"/>
    <property type="project" value="UniProtKB-KW"/>
</dbReference>
<dbReference type="GO" id="GO:0005769">
    <property type="term" value="C:early endosome"/>
    <property type="evidence" value="ECO:0007669"/>
    <property type="project" value="TreeGrafter"/>
</dbReference>
<dbReference type="Gene3D" id="3.30.40.10">
    <property type="entry name" value="Zinc/RING finger domain, C3HC4 (zinc finger)"/>
    <property type="match status" value="1"/>
</dbReference>
<dbReference type="GO" id="GO:0032456">
    <property type="term" value="P:endocytic recycling"/>
    <property type="evidence" value="ECO:0007669"/>
    <property type="project" value="TreeGrafter"/>
</dbReference>
<feature type="compositionally biased region" description="Low complexity" evidence="10">
    <location>
        <begin position="563"/>
        <end position="576"/>
    </location>
</feature>
<comment type="caution">
    <text evidence="13">The sequence shown here is derived from an EMBL/GenBank/DDBJ whole genome shotgun (WGS) entry which is preliminary data.</text>
</comment>
<dbReference type="InterPro" id="IPR003903">
    <property type="entry name" value="UIM_dom"/>
</dbReference>
<dbReference type="OrthoDB" id="957735at2759"/>
<dbReference type="Gene3D" id="6.10.140.100">
    <property type="match status" value="1"/>
</dbReference>
<dbReference type="InterPro" id="IPR011011">
    <property type="entry name" value="Znf_FYVE_PHD"/>
</dbReference>
<evidence type="ECO:0000256" key="2">
    <source>
        <dbReference type="ARBA" id="ARBA00008597"/>
    </source>
</evidence>
<dbReference type="InterPro" id="IPR002014">
    <property type="entry name" value="VHS_dom"/>
</dbReference>
<keyword evidence="8" id="KW-0472">Membrane</keyword>
<dbReference type="PANTHER" id="PTHR46275">
    <property type="entry name" value="HEPATOCYTE GROWTH FACTOR-REGULATED TYROSINE KINASE SUBSTRATE"/>
    <property type="match status" value="1"/>
</dbReference>
<dbReference type="PROSITE" id="PS50178">
    <property type="entry name" value="ZF_FYVE"/>
    <property type="match status" value="1"/>
</dbReference>
<evidence type="ECO:0000313" key="13">
    <source>
        <dbReference type="EMBL" id="KAJ2799675.1"/>
    </source>
</evidence>
<feature type="compositionally biased region" description="Low complexity" evidence="10">
    <location>
        <begin position="303"/>
        <end position="324"/>
    </location>
</feature>
<keyword evidence="7" id="KW-0862">Zinc</keyword>
<dbReference type="SMART" id="SM00726">
    <property type="entry name" value="UIM"/>
    <property type="match status" value="2"/>
</dbReference>
<evidence type="ECO:0000256" key="3">
    <source>
        <dbReference type="ARBA" id="ARBA00017753"/>
    </source>
</evidence>
<dbReference type="InterPro" id="IPR008942">
    <property type="entry name" value="ENTH_VHS"/>
</dbReference>
<evidence type="ECO:0000313" key="14">
    <source>
        <dbReference type="Proteomes" id="UP001140094"/>
    </source>
</evidence>
<feature type="compositionally biased region" description="Polar residues" evidence="10">
    <location>
        <begin position="544"/>
        <end position="553"/>
    </location>
</feature>
<evidence type="ECO:0000259" key="11">
    <source>
        <dbReference type="PROSITE" id="PS50178"/>
    </source>
</evidence>
<comment type="function">
    <text evidence="8">Component of the ESCRT-0 complex which is the sorting receptor for ubiquitinated cargo proteins at the multivesicular body (MVB) and recruits ESCRT-I to the MVB outer membrane.</text>
</comment>
<feature type="domain" description="FYVE-type" evidence="11">
    <location>
        <begin position="169"/>
        <end position="229"/>
    </location>
</feature>
<dbReference type="Pfam" id="PF00790">
    <property type="entry name" value="VHS"/>
    <property type="match status" value="1"/>
</dbReference>
<dbReference type="GO" id="GO:0031623">
    <property type="term" value="P:receptor internalization"/>
    <property type="evidence" value="ECO:0007669"/>
    <property type="project" value="TreeGrafter"/>
</dbReference>
<evidence type="ECO:0000256" key="5">
    <source>
        <dbReference type="ARBA" id="ARBA00022753"/>
    </source>
</evidence>
<evidence type="ECO:0000256" key="10">
    <source>
        <dbReference type="SAM" id="MobiDB-lite"/>
    </source>
</evidence>
<dbReference type="InterPro" id="IPR013083">
    <property type="entry name" value="Znf_RING/FYVE/PHD"/>
</dbReference>
<protein>
    <recommendedName>
        <fullName evidence="3 8">Vacuolar protein sorting-associated protein 27</fullName>
    </recommendedName>
</protein>
<reference evidence="13" key="1">
    <citation type="submission" date="2022-07" db="EMBL/GenBank/DDBJ databases">
        <title>Phylogenomic reconstructions and comparative analyses of Kickxellomycotina fungi.</title>
        <authorList>
            <person name="Reynolds N.K."/>
            <person name="Stajich J.E."/>
            <person name="Barry K."/>
            <person name="Grigoriev I.V."/>
            <person name="Crous P."/>
            <person name="Smith M.E."/>
        </authorList>
    </citation>
    <scope>NUCLEOTIDE SEQUENCE</scope>
    <source>
        <strain evidence="13">NRRL 1565</strain>
    </source>
</reference>
<feature type="region of interest" description="Disordered" evidence="10">
    <location>
        <begin position="670"/>
        <end position="705"/>
    </location>
</feature>
<keyword evidence="4" id="KW-0479">Metal-binding</keyword>
<comment type="subunit">
    <text evidence="8">Component of the ESCRT-0 complex composed of HSE1 and VPS27.</text>
</comment>
<feature type="domain" description="VHS" evidence="12">
    <location>
        <begin position="20"/>
        <end position="150"/>
    </location>
</feature>
<dbReference type="Proteomes" id="UP001140094">
    <property type="component" value="Unassembled WGS sequence"/>
</dbReference>
<dbReference type="InterPro" id="IPR000306">
    <property type="entry name" value="Znf_FYVE"/>
</dbReference>
<dbReference type="GO" id="GO:0035091">
    <property type="term" value="F:phosphatidylinositol binding"/>
    <property type="evidence" value="ECO:0007669"/>
    <property type="project" value="InterPro"/>
</dbReference>
<sequence length="705" mass="77447">MVMRFIYGSPIEDEVGRLTSEDVPNHELDMTDALNFADKIRSKEYNAKDVARALQTRLGYPNPNVQILVLNLADICVKNGGTLVQLEISRREFIDSIVGTLDSKTGRDHELRQLVLKLVQEWAALFRGNNEMSYVSGVMERMRRSGYSFPKSHASTSNAMIDTASAPEWEDSPVCQRCRTQFTFTNRKHHCRNCGKCFCNDCSSNTTTIPRFAIYEPVRVCHGCYLRLKKIVPDIEGGDGLPKRTDSYRSQQRYTPPSNTTTPDVPDDDEDLKRAIELSLQESQNKPNYADYTLQGRQSTATTSAAASSFAPPAATTTRPSQAQYPTVTSEPYPLISAPTNVHNIEEEEEDPDLRAAIEASLRDVPGGGAVPDYPQVADSARTAPHQYQLPASDPEDDMALAAFMPAVEVEEENDNPLSVTEGENVKLFESLLERIQESGQDIRYDPQIQYLHESIEQLHPKITGAMENVDQKHKEFIKLHDRIITAIKIYDQLLDKRLRSSTFTTASSAAPVASSYYPSQQSIYPAVPGQQANFEGAAPPQYPSSSTNPAFNQQSQVPPPAQQHHQLPQHQAPQAAPMYNDTQAVQARSLYQQQSPVPAMVANQAPQSTYMPANTMYSASPGNSSAMLAPPLDAGFVQQPGALAAHASPTHLYSAPPPVTHVPSIPVLQPATKTSTAQTPSTAPSAAPAPNVSSEPEEAPLIEF</sequence>
<feature type="region of interest" description="Disordered" evidence="10">
    <location>
        <begin position="303"/>
        <end position="337"/>
    </location>
</feature>
<dbReference type="GO" id="GO:0010008">
    <property type="term" value="C:endosome membrane"/>
    <property type="evidence" value="ECO:0007669"/>
    <property type="project" value="UniProtKB-SubCell"/>
</dbReference>
<feature type="region of interest" description="Disordered" evidence="10">
    <location>
        <begin position="531"/>
        <end position="576"/>
    </location>
</feature>
<evidence type="ECO:0000256" key="4">
    <source>
        <dbReference type="ARBA" id="ARBA00022723"/>
    </source>
</evidence>
<name>A0A9W8LS61_9FUNG</name>
<evidence type="ECO:0000256" key="8">
    <source>
        <dbReference type="PIRNR" id="PIRNR036956"/>
    </source>
</evidence>
<dbReference type="PROSITE" id="PS50179">
    <property type="entry name" value="VHS"/>
    <property type="match status" value="1"/>
</dbReference>
<dbReference type="PANTHER" id="PTHR46275:SF1">
    <property type="entry name" value="HEPATOCYTE GROWTH FACTOR-REGULATED TYROSINE KINASE SUBSTRATE"/>
    <property type="match status" value="1"/>
</dbReference>
<dbReference type="Pfam" id="PF01363">
    <property type="entry name" value="FYVE"/>
    <property type="match status" value="1"/>
</dbReference>
<feature type="compositionally biased region" description="Low complexity" evidence="10">
    <location>
        <begin position="255"/>
        <end position="264"/>
    </location>
</feature>
<evidence type="ECO:0000256" key="7">
    <source>
        <dbReference type="ARBA" id="ARBA00022833"/>
    </source>
</evidence>
<dbReference type="EMBL" id="JANBUO010001134">
    <property type="protein sequence ID" value="KAJ2799675.1"/>
    <property type="molecule type" value="Genomic_DNA"/>
</dbReference>
<dbReference type="SMART" id="SM00064">
    <property type="entry name" value="FYVE"/>
    <property type="match status" value="1"/>
</dbReference>
<accession>A0A9W8LS61</accession>
<feature type="compositionally biased region" description="Acidic residues" evidence="10">
    <location>
        <begin position="696"/>
        <end position="705"/>
    </location>
</feature>
<dbReference type="AlphaFoldDB" id="A0A9W8LS61"/>
<comment type="subcellular location">
    <subcellularLocation>
        <location evidence="1 8">Endosome membrane</location>
        <topology evidence="1 8">Peripheral membrane protein</topology>
        <orientation evidence="1 8">Cytoplasmic side</orientation>
    </subcellularLocation>
</comment>
<evidence type="ECO:0000259" key="12">
    <source>
        <dbReference type="PROSITE" id="PS50179"/>
    </source>
</evidence>
<keyword evidence="14" id="KW-1185">Reference proteome</keyword>
<dbReference type="Gene3D" id="1.20.5.1940">
    <property type="match status" value="1"/>
</dbReference>
<keyword evidence="5 8" id="KW-0967">Endosome</keyword>
<dbReference type="Pfam" id="PF02809">
    <property type="entry name" value="UIM"/>
    <property type="match status" value="2"/>
</dbReference>
<dbReference type="InterPro" id="IPR017073">
    <property type="entry name" value="HGS/VPS27"/>
</dbReference>
<dbReference type="InterPro" id="IPR017455">
    <property type="entry name" value="Znf_FYVE-rel"/>
</dbReference>
<evidence type="ECO:0000256" key="1">
    <source>
        <dbReference type="ARBA" id="ARBA00004125"/>
    </source>
</evidence>